<keyword evidence="2" id="KW-1185">Reference proteome</keyword>
<dbReference type="PANTHER" id="PTHR14614">
    <property type="entry name" value="HEPATOCELLULAR CARCINOMA-ASSOCIATED ANTIGEN"/>
    <property type="match status" value="1"/>
</dbReference>
<gene>
    <name evidence="1" type="ORF">SPRG_22052</name>
</gene>
<dbReference type="InterPro" id="IPR029063">
    <property type="entry name" value="SAM-dependent_MTases_sf"/>
</dbReference>
<dbReference type="KEGG" id="spar:SPRG_22052"/>
<dbReference type="AlphaFoldDB" id="A0A067D2D9"/>
<dbReference type="OMA" id="RAQATCH"/>
<evidence type="ECO:0000313" key="2">
    <source>
        <dbReference type="Proteomes" id="UP000030745"/>
    </source>
</evidence>
<dbReference type="RefSeq" id="XP_012194131.1">
    <property type="nucleotide sequence ID" value="XM_012338741.1"/>
</dbReference>
<reference evidence="1 2" key="1">
    <citation type="journal article" date="2013" name="PLoS Genet.">
        <title>Distinctive expansion of potential virulence genes in the genome of the oomycete fish pathogen Saprolegnia parasitica.</title>
        <authorList>
            <person name="Jiang R.H."/>
            <person name="de Bruijn I."/>
            <person name="Haas B.J."/>
            <person name="Belmonte R."/>
            <person name="Lobach L."/>
            <person name="Christie J."/>
            <person name="van den Ackerveken G."/>
            <person name="Bottin A."/>
            <person name="Bulone V."/>
            <person name="Diaz-Moreno S.M."/>
            <person name="Dumas B."/>
            <person name="Fan L."/>
            <person name="Gaulin E."/>
            <person name="Govers F."/>
            <person name="Grenville-Briggs L.J."/>
            <person name="Horner N.R."/>
            <person name="Levin J.Z."/>
            <person name="Mammella M."/>
            <person name="Meijer H.J."/>
            <person name="Morris P."/>
            <person name="Nusbaum C."/>
            <person name="Oome S."/>
            <person name="Phillips A.J."/>
            <person name="van Rooyen D."/>
            <person name="Rzeszutek E."/>
            <person name="Saraiva M."/>
            <person name="Secombes C.J."/>
            <person name="Seidl M.F."/>
            <person name="Snel B."/>
            <person name="Stassen J.H."/>
            <person name="Sykes S."/>
            <person name="Tripathy S."/>
            <person name="van den Berg H."/>
            <person name="Vega-Arreguin J.C."/>
            <person name="Wawra S."/>
            <person name="Young S.K."/>
            <person name="Zeng Q."/>
            <person name="Dieguez-Uribeondo J."/>
            <person name="Russ C."/>
            <person name="Tyler B.M."/>
            <person name="van West P."/>
        </authorList>
    </citation>
    <scope>NUCLEOTIDE SEQUENCE [LARGE SCALE GENOMIC DNA]</scope>
    <source>
        <strain evidence="1 2">CBS 223.65</strain>
    </source>
</reference>
<dbReference type="InterPro" id="IPR019410">
    <property type="entry name" value="Methyltransf_16"/>
</dbReference>
<dbReference type="SUPFAM" id="SSF53335">
    <property type="entry name" value="S-adenosyl-L-methionine-dependent methyltransferases"/>
    <property type="match status" value="1"/>
</dbReference>
<evidence type="ECO:0000313" key="1">
    <source>
        <dbReference type="EMBL" id="KDO35650.1"/>
    </source>
</evidence>
<proteinExistence type="predicted"/>
<dbReference type="OrthoDB" id="46564at2759"/>
<evidence type="ECO:0008006" key="3">
    <source>
        <dbReference type="Google" id="ProtNLM"/>
    </source>
</evidence>
<organism evidence="1 2">
    <name type="scientific">Saprolegnia parasitica (strain CBS 223.65)</name>
    <dbReference type="NCBI Taxonomy" id="695850"/>
    <lineage>
        <taxon>Eukaryota</taxon>
        <taxon>Sar</taxon>
        <taxon>Stramenopiles</taxon>
        <taxon>Oomycota</taxon>
        <taxon>Saprolegniomycetes</taxon>
        <taxon>Saprolegniales</taxon>
        <taxon>Saprolegniaceae</taxon>
        <taxon>Saprolegnia</taxon>
    </lineage>
</organism>
<dbReference type="EMBL" id="KK583189">
    <property type="protein sequence ID" value="KDO35650.1"/>
    <property type="molecule type" value="Genomic_DNA"/>
</dbReference>
<accession>A0A067D2D9</accession>
<dbReference type="VEuPathDB" id="FungiDB:SPRG_22052"/>
<name>A0A067D2D9_SAPPC</name>
<dbReference type="Gene3D" id="3.40.50.150">
    <property type="entry name" value="Vaccinia Virus protein VP39"/>
    <property type="match status" value="1"/>
</dbReference>
<dbReference type="Pfam" id="PF10294">
    <property type="entry name" value="Methyltransf_16"/>
    <property type="match status" value="1"/>
</dbReference>
<dbReference type="PANTHER" id="PTHR14614:SF109">
    <property type="entry name" value="RIBOSOMAL LYSINE N-METHYLTRANSFERASE 5"/>
    <property type="match status" value="1"/>
</dbReference>
<sequence>MHPEGPGPMDELDRELETLQHKAMSDGSDEDLLTDVGFMFDDCLEKVTCEFTYGTSSSGAPRVSVMLSYVQDNPGFVQSGHYVWPAAPALCEYMVSNFESLPRGNVLELGAGCGLAGLVFAQLDPASRIIFTDHDPGVLKTIEHNVTMQTHRAQATCHTQSLRWGPEGANEIEAIERVQSGQRATDLIVGTDVIYAREIVSLLFWTIDQLLASSGLFLMCSSFCYDDETEAEIDVMCTQYKLSRRIISCALPTGTRIQVFTRQ</sequence>
<dbReference type="GeneID" id="24142435"/>
<dbReference type="Proteomes" id="UP000030745">
    <property type="component" value="Unassembled WGS sequence"/>
</dbReference>
<protein>
    <recommendedName>
        <fullName evidence="3">FAM86 N-terminal domain-containing protein</fullName>
    </recommendedName>
</protein>